<keyword evidence="4 6" id="KW-1133">Transmembrane helix</keyword>
<evidence type="ECO:0000256" key="5">
    <source>
        <dbReference type="ARBA" id="ARBA00023136"/>
    </source>
</evidence>
<dbReference type="GO" id="GO:0022857">
    <property type="term" value="F:transmembrane transporter activity"/>
    <property type="evidence" value="ECO:0007669"/>
    <property type="project" value="InterPro"/>
</dbReference>
<dbReference type="Gene3D" id="1.20.1250.20">
    <property type="entry name" value="MFS general substrate transporter like domains"/>
    <property type="match status" value="2"/>
</dbReference>
<dbReference type="InterPro" id="IPR020846">
    <property type="entry name" value="MFS_dom"/>
</dbReference>
<dbReference type="KEGG" id="tum:CBW65_21500"/>
<dbReference type="PROSITE" id="PS50850">
    <property type="entry name" value="MFS"/>
    <property type="match status" value="1"/>
</dbReference>
<keyword evidence="5 6" id="KW-0472">Membrane</keyword>
<reference evidence="9" key="1">
    <citation type="submission" date="2017-05" db="EMBL/GenBank/DDBJ databases">
        <authorList>
            <person name="Sung H."/>
        </authorList>
    </citation>
    <scope>NUCLEOTIDE SEQUENCE [LARGE SCALE GENOMIC DNA]</scope>
    <source>
        <strain evidence="9">AR23208</strain>
    </source>
</reference>
<dbReference type="Pfam" id="PF07690">
    <property type="entry name" value="MFS_1"/>
    <property type="match status" value="1"/>
</dbReference>
<feature type="transmembrane region" description="Helical" evidence="6">
    <location>
        <begin position="329"/>
        <end position="355"/>
    </location>
</feature>
<sequence>MRPNWFSSALERRNFAMLTLDGALYNAALTILDATILIPLFLEHVGGSPMLIGLSIAIRQLGFILPQIFMAQWMSRIPRLDRFVFWTYLICRFAFLFLPFVLLQTPSSQAVLLTFFIGYTLFSLGEGIIQVPWMDLFGRTIRTENHGRLFGLMQSLGAVGSFGCGLVIQQVMAHPERYPYPGNFLIFFSLAFAVLFLSTLSFLCVKDRPRRKVSAPESSWSATLRGLPRAWKRNRAFRTLLIVQTLVGMHQLVMPFYILYVQGLPGIGLSFIGTLVMAQVVGGILSGLLIGWFSAQYGNRKAIQFTALINVLVPILILLAGMGKTAEQVRAYVLLAFVMLGVVGGSWIGFTNYLLEICTDETRGRFVAYLNMCSAPVAVLPVFSAGLTVIFSYPSLFVFVLILLLVAFLWSFRLPPASTTTRYRRGDRAARPDRQTNAAPQ</sequence>
<evidence type="ECO:0000256" key="3">
    <source>
        <dbReference type="ARBA" id="ARBA00022692"/>
    </source>
</evidence>
<gene>
    <name evidence="8" type="ORF">CBW65_21500</name>
</gene>
<dbReference type="OrthoDB" id="2380045at2"/>
<dbReference type="InterPro" id="IPR011701">
    <property type="entry name" value="MFS"/>
</dbReference>
<name>A0A1Y0ITY4_9BACL</name>
<evidence type="ECO:0000256" key="4">
    <source>
        <dbReference type="ARBA" id="ARBA00022989"/>
    </source>
</evidence>
<feature type="domain" description="Major facilitator superfamily (MFS) profile" evidence="7">
    <location>
        <begin position="236"/>
        <end position="441"/>
    </location>
</feature>
<feature type="transmembrane region" description="Helical" evidence="6">
    <location>
        <begin position="83"/>
        <end position="103"/>
    </location>
</feature>
<proteinExistence type="predicted"/>
<dbReference type="PANTHER" id="PTHR23526:SF1">
    <property type="entry name" value="MAJOR FACILITATOR SUPERFAMILY MFS_1"/>
    <property type="match status" value="1"/>
</dbReference>
<dbReference type="SUPFAM" id="SSF103473">
    <property type="entry name" value="MFS general substrate transporter"/>
    <property type="match status" value="1"/>
</dbReference>
<evidence type="ECO:0000256" key="2">
    <source>
        <dbReference type="ARBA" id="ARBA00022448"/>
    </source>
</evidence>
<evidence type="ECO:0000313" key="8">
    <source>
        <dbReference type="EMBL" id="ARU63266.1"/>
    </source>
</evidence>
<feature type="transmembrane region" description="Helical" evidence="6">
    <location>
        <begin position="367"/>
        <end position="390"/>
    </location>
</feature>
<evidence type="ECO:0000313" key="9">
    <source>
        <dbReference type="Proteomes" id="UP000195437"/>
    </source>
</evidence>
<dbReference type="Proteomes" id="UP000195437">
    <property type="component" value="Chromosome"/>
</dbReference>
<feature type="transmembrane region" description="Helical" evidence="6">
    <location>
        <begin position="396"/>
        <end position="415"/>
    </location>
</feature>
<dbReference type="RefSeq" id="WP_087458610.1">
    <property type="nucleotide sequence ID" value="NZ_CP021434.1"/>
</dbReference>
<feature type="transmembrane region" description="Helical" evidence="6">
    <location>
        <begin position="149"/>
        <end position="172"/>
    </location>
</feature>
<evidence type="ECO:0000259" key="7">
    <source>
        <dbReference type="PROSITE" id="PS50850"/>
    </source>
</evidence>
<dbReference type="CDD" id="cd06174">
    <property type="entry name" value="MFS"/>
    <property type="match status" value="1"/>
</dbReference>
<dbReference type="PANTHER" id="PTHR23526">
    <property type="entry name" value="INTEGRAL MEMBRANE TRANSPORT PROTEIN-RELATED"/>
    <property type="match status" value="1"/>
</dbReference>
<keyword evidence="3 6" id="KW-0812">Transmembrane</keyword>
<dbReference type="GO" id="GO:0005886">
    <property type="term" value="C:plasma membrane"/>
    <property type="evidence" value="ECO:0007669"/>
    <property type="project" value="UniProtKB-SubCell"/>
</dbReference>
<feature type="transmembrane region" description="Helical" evidence="6">
    <location>
        <begin position="266"/>
        <end position="293"/>
    </location>
</feature>
<dbReference type="AlphaFoldDB" id="A0A1Y0ITY4"/>
<comment type="subcellular location">
    <subcellularLocation>
        <location evidence="1">Cell membrane</location>
        <topology evidence="1">Multi-pass membrane protein</topology>
    </subcellularLocation>
</comment>
<feature type="transmembrane region" description="Helical" evidence="6">
    <location>
        <begin position="239"/>
        <end position="260"/>
    </location>
</feature>
<keyword evidence="9" id="KW-1185">Reference proteome</keyword>
<keyword evidence="2" id="KW-0813">Transport</keyword>
<feature type="transmembrane region" description="Helical" evidence="6">
    <location>
        <begin position="48"/>
        <end position="71"/>
    </location>
</feature>
<dbReference type="EMBL" id="CP021434">
    <property type="protein sequence ID" value="ARU63266.1"/>
    <property type="molecule type" value="Genomic_DNA"/>
</dbReference>
<evidence type="ECO:0000256" key="1">
    <source>
        <dbReference type="ARBA" id="ARBA00004651"/>
    </source>
</evidence>
<protein>
    <recommendedName>
        <fullName evidence="7">Major facilitator superfamily (MFS) profile domain-containing protein</fullName>
    </recommendedName>
</protein>
<feature type="transmembrane region" description="Helical" evidence="6">
    <location>
        <begin position="109"/>
        <end position="129"/>
    </location>
</feature>
<evidence type="ECO:0000256" key="6">
    <source>
        <dbReference type="SAM" id="Phobius"/>
    </source>
</evidence>
<accession>A0A1Y0ITY4</accession>
<organism evidence="8 9">
    <name type="scientific">Tumebacillus avium</name>
    <dbReference type="NCBI Taxonomy" id="1903704"/>
    <lineage>
        <taxon>Bacteria</taxon>
        <taxon>Bacillati</taxon>
        <taxon>Bacillota</taxon>
        <taxon>Bacilli</taxon>
        <taxon>Bacillales</taxon>
        <taxon>Alicyclobacillaceae</taxon>
        <taxon>Tumebacillus</taxon>
    </lineage>
</organism>
<feature type="transmembrane region" description="Helical" evidence="6">
    <location>
        <begin position="184"/>
        <end position="205"/>
    </location>
</feature>
<dbReference type="InterPro" id="IPR052528">
    <property type="entry name" value="Sugar_transport-like"/>
</dbReference>
<feature type="transmembrane region" description="Helical" evidence="6">
    <location>
        <begin position="22"/>
        <end position="42"/>
    </location>
</feature>
<feature type="transmembrane region" description="Helical" evidence="6">
    <location>
        <begin position="305"/>
        <end position="323"/>
    </location>
</feature>
<dbReference type="InterPro" id="IPR036259">
    <property type="entry name" value="MFS_trans_sf"/>
</dbReference>